<protein>
    <submittedName>
        <fullName evidence="1">Uncharacterized protein</fullName>
    </submittedName>
</protein>
<gene>
    <name evidence="1" type="ORF">CVLEPA_LOCUS19855</name>
</gene>
<dbReference type="Proteomes" id="UP001642483">
    <property type="component" value="Unassembled WGS sequence"/>
</dbReference>
<evidence type="ECO:0000313" key="2">
    <source>
        <dbReference type="Proteomes" id="UP001642483"/>
    </source>
</evidence>
<evidence type="ECO:0000313" key="1">
    <source>
        <dbReference type="EMBL" id="CAK8687794.1"/>
    </source>
</evidence>
<reference evidence="1 2" key="1">
    <citation type="submission" date="2024-02" db="EMBL/GenBank/DDBJ databases">
        <authorList>
            <person name="Daric V."/>
            <person name="Darras S."/>
        </authorList>
    </citation>
    <scope>NUCLEOTIDE SEQUENCE [LARGE SCALE GENOMIC DNA]</scope>
</reference>
<sequence length="90" mass="10118">MTYGRGSNLEPLAPSAVSKDASYEVATETIVKLRKEDKRWGRDLNPKLEQSGMRTICDGYVVCCEEPAICASVFYSGLVRSEKNQRLWQS</sequence>
<comment type="caution">
    <text evidence="1">The sequence shown here is derived from an EMBL/GenBank/DDBJ whole genome shotgun (WGS) entry which is preliminary data.</text>
</comment>
<accession>A0ABP0GAX3</accession>
<name>A0ABP0GAX3_CLALP</name>
<keyword evidence="2" id="KW-1185">Reference proteome</keyword>
<organism evidence="1 2">
    <name type="scientific">Clavelina lepadiformis</name>
    <name type="common">Light-bulb sea squirt</name>
    <name type="synonym">Ascidia lepadiformis</name>
    <dbReference type="NCBI Taxonomy" id="159417"/>
    <lineage>
        <taxon>Eukaryota</taxon>
        <taxon>Metazoa</taxon>
        <taxon>Chordata</taxon>
        <taxon>Tunicata</taxon>
        <taxon>Ascidiacea</taxon>
        <taxon>Aplousobranchia</taxon>
        <taxon>Clavelinidae</taxon>
        <taxon>Clavelina</taxon>
    </lineage>
</organism>
<dbReference type="EMBL" id="CAWYQH010000106">
    <property type="protein sequence ID" value="CAK8687794.1"/>
    <property type="molecule type" value="Genomic_DNA"/>
</dbReference>
<proteinExistence type="predicted"/>